<gene>
    <name evidence="2" type="ORF">C1949_06955</name>
</gene>
<dbReference type="Proteomes" id="UP000243451">
    <property type="component" value="Unassembled WGS sequence"/>
</dbReference>
<dbReference type="EMBL" id="PPSK01000004">
    <property type="protein sequence ID" value="POB04698.1"/>
    <property type="molecule type" value="Genomic_DNA"/>
</dbReference>
<feature type="domain" description="YjiS-like" evidence="1">
    <location>
        <begin position="6"/>
        <end position="41"/>
    </location>
</feature>
<dbReference type="RefSeq" id="WP_104737742.1">
    <property type="nucleotide sequence ID" value="NZ_BMHR01000003.1"/>
</dbReference>
<proteinExistence type="predicted"/>
<dbReference type="Pfam" id="PF06568">
    <property type="entry name" value="YjiS-like"/>
    <property type="match status" value="1"/>
</dbReference>
<dbReference type="AlphaFoldDB" id="A0A2P4EXF9"/>
<evidence type="ECO:0000259" key="1">
    <source>
        <dbReference type="Pfam" id="PF06568"/>
    </source>
</evidence>
<evidence type="ECO:0000313" key="2">
    <source>
        <dbReference type="EMBL" id="POB04698.1"/>
    </source>
</evidence>
<protein>
    <recommendedName>
        <fullName evidence="1">YjiS-like domain-containing protein</fullName>
    </recommendedName>
</protein>
<keyword evidence="3" id="KW-1185">Reference proteome</keyword>
<sequence>MTTGLLQQLRTALRRRRTCRQLLRLDDRMLADVGQSRAELEHELTRPLLTLRRNRSAKCRTAPYHKRLN</sequence>
<evidence type="ECO:0000313" key="3">
    <source>
        <dbReference type="Proteomes" id="UP000243451"/>
    </source>
</evidence>
<organism evidence="2 3">
    <name type="scientific">Halopseudomonas oceani</name>
    <dbReference type="NCBI Taxonomy" id="1708783"/>
    <lineage>
        <taxon>Bacteria</taxon>
        <taxon>Pseudomonadati</taxon>
        <taxon>Pseudomonadota</taxon>
        <taxon>Gammaproteobacteria</taxon>
        <taxon>Pseudomonadales</taxon>
        <taxon>Pseudomonadaceae</taxon>
        <taxon>Halopseudomonas</taxon>
    </lineage>
</organism>
<name>A0A2P4EXF9_9GAMM</name>
<comment type="caution">
    <text evidence="2">The sequence shown here is derived from an EMBL/GenBank/DDBJ whole genome shotgun (WGS) entry which is preliminary data.</text>
</comment>
<dbReference type="InterPro" id="IPR009506">
    <property type="entry name" value="YjiS-like"/>
</dbReference>
<accession>A0A2P4EXF9</accession>
<reference evidence="2 3" key="1">
    <citation type="submission" date="2018-01" db="EMBL/GenBank/DDBJ databases">
        <title>Draft genome of the type strain Pseudomonas oceani DSM 100277 isolated from the deep water in Okinawa trough, northwestern Pacific Ocean.</title>
        <authorList>
            <person name="Gomila M."/>
            <person name="Mulet M."/>
            <person name="Garcia-Valdes E."/>
            <person name="Lalucat J."/>
        </authorList>
    </citation>
    <scope>NUCLEOTIDE SEQUENCE [LARGE SCALE GENOMIC DNA]</scope>
    <source>
        <strain evidence="2 3">DSM 100277</strain>
    </source>
</reference>